<dbReference type="PANTHER" id="PTHR38340:SF1">
    <property type="entry name" value="S-LAYER PROTEIN"/>
    <property type="match status" value="1"/>
</dbReference>
<dbReference type="Pfam" id="PF17803">
    <property type="entry name" value="Cadherin_4"/>
    <property type="match status" value="1"/>
</dbReference>
<dbReference type="GO" id="GO:0005576">
    <property type="term" value="C:extracellular region"/>
    <property type="evidence" value="ECO:0007669"/>
    <property type="project" value="UniProtKB-SubCell"/>
</dbReference>
<comment type="subcellular location">
    <subcellularLocation>
        <location evidence="1">Secreted</location>
    </subcellularLocation>
</comment>
<dbReference type="GO" id="GO:0005509">
    <property type="term" value="F:calcium ion binding"/>
    <property type="evidence" value="ECO:0007669"/>
    <property type="project" value="InterPro"/>
</dbReference>
<dbReference type="PANTHER" id="PTHR38340">
    <property type="entry name" value="S-LAYER PROTEIN"/>
    <property type="match status" value="1"/>
</dbReference>
<accession>A0A7M3T6D3</accession>
<feature type="domain" description="RapA2 cadherin-like" evidence="3">
    <location>
        <begin position="101"/>
        <end position="165"/>
    </location>
</feature>
<sequence>MPLTTFENAGFAYTDADGGVVLDLKAALDEPGIVIPTAETIKIVSDDTVRSVVFAPVLENGSFDGRIVVDFAQFADLGAGEAESLSILFDLQDGESRIAAMVPLTVTGLNDAPEAADQAFSVVAGTALKGVLPASDVEGDALRFTLLEEDGAGDFTLSRDGTFVFVPESDADGAFEATVRVEDDVGGATEFEVSIDVSAPAPAPAAAGAAPAAARAAPVLDGETLDGDEGNNGIEGGDRGNLIRGFAGEDSLFGRGGADSILGGADDDVIRGNSGADTLRGGGGDDLMFGQRGTDMVFGALGDDTLNGGDGADAIVGGRGADILIGAYGRDNILGEVGADRLVGGPGSDRLEGGPGADFLIGGGARDRFIFTDNFGRDRIADFNPTKEVLNFTGHSGVNSMADLTIRQMDGDTVIRDGGNGQITLSDVDISEIDADDFLF</sequence>
<dbReference type="InterPro" id="IPR011049">
    <property type="entry name" value="Serralysin-like_metalloprot_C"/>
</dbReference>
<dbReference type="InterPro" id="IPR040853">
    <property type="entry name" value="RapA2_cadherin-like"/>
</dbReference>
<keyword evidence="2" id="KW-0964">Secreted</keyword>
<dbReference type="Proteomes" id="UP000503336">
    <property type="component" value="Chromosome"/>
</dbReference>
<protein>
    <recommendedName>
        <fullName evidence="3">RapA2 cadherin-like domain-containing protein</fullName>
    </recommendedName>
</protein>
<evidence type="ECO:0000313" key="5">
    <source>
        <dbReference type="Proteomes" id="UP000503336"/>
    </source>
</evidence>
<keyword evidence="5" id="KW-1185">Reference proteome</keyword>
<evidence type="ECO:0000313" key="4">
    <source>
        <dbReference type="EMBL" id="QIE57564.1"/>
    </source>
</evidence>
<dbReference type="SUPFAM" id="SSF51120">
    <property type="entry name" value="beta-Roll"/>
    <property type="match status" value="1"/>
</dbReference>
<proteinExistence type="predicted"/>
<evidence type="ECO:0000259" key="3">
    <source>
        <dbReference type="Pfam" id="PF17803"/>
    </source>
</evidence>
<dbReference type="EMBL" id="CP049056">
    <property type="protein sequence ID" value="QIE57564.1"/>
    <property type="molecule type" value="Genomic_DNA"/>
</dbReference>
<dbReference type="InterPro" id="IPR050557">
    <property type="entry name" value="RTX_toxin/Mannuronan_C5-epim"/>
</dbReference>
<reference evidence="4 5" key="1">
    <citation type="submission" date="2020-02" db="EMBL/GenBank/DDBJ databases">
        <title>complete genome sequence of Rhodobacteraceae bacterium.</title>
        <authorList>
            <person name="Park J."/>
            <person name="Kim Y.-S."/>
            <person name="Kim K.-H."/>
        </authorList>
    </citation>
    <scope>NUCLEOTIDE SEQUENCE [LARGE SCALE GENOMIC DNA]</scope>
    <source>
        <strain evidence="4 5">RR4-56</strain>
    </source>
</reference>
<name>A0A7M3T6D3_9RHOB</name>
<organism evidence="4 5">
    <name type="scientific">Pikeienuella piscinae</name>
    <dbReference type="NCBI Taxonomy" id="2748098"/>
    <lineage>
        <taxon>Bacteria</taxon>
        <taxon>Pseudomonadati</taxon>
        <taxon>Pseudomonadota</taxon>
        <taxon>Alphaproteobacteria</taxon>
        <taxon>Rhodobacterales</taxon>
        <taxon>Paracoccaceae</taxon>
        <taxon>Pikeienuella</taxon>
    </lineage>
</organism>
<evidence type="ECO:0000256" key="2">
    <source>
        <dbReference type="ARBA" id="ARBA00022525"/>
    </source>
</evidence>
<dbReference type="KEGG" id="hdh:G5B40_20195"/>
<dbReference type="PRINTS" id="PR00313">
    <property type="entry name" value="CABNDNGRPT"/>
</dbReference>
<dbReference type="PROSITE" id="PS00330">
    <property type="entry name" value="HEMOLYSIN_CALCIUM"/>
    <property type="match status" value="2"/>
</dbReference>
<dbReference type="Pfam" id="PF00353">
    <property type="entry name" value="HemolysinCabind"/>
    <property type="match status" value="4"/>
</dbReference>
<dbReference type="InterPro" id="IPR018511">
    <property type="entry name" value="Hemolysin-typ_Ca-bd_CS"/>
</dbReference>
<dbReference type="InterPro" id="IPR001343">
    <property type="entry name" value="Hemolysn_Ca-bd"/>
</dbReference>
<dbReference type="Gene3D" id="2.150.10.10">
    <property type="entry name" value="Serralysin-like metalloprotease, C-terminal"/>
    <property type="match status" value="2"/>
</dbReference>
<evidence type="ECO:0000256" key="1">
    <source>
        <dbReference type="ARBA" id="ARBA00004613"/>
    </source>
</evidence>
<gene>
    <name evidence="4" type="ORF">G5B40_20195</name>
</gene>
<dbReference type="RefSeq" id="WP_165102725.1">
    <property type="nucleotide sequence ID" value="NZ_CP049056.1"/>
</dbReference>
<dbReference type="AlphaFoldDB" id="A0A7M3T6D3"/>